<feature type="compositionally biased region" description="Polar residues" evidence="1">
    <location>
        <begin position="466"/>
        <end position="485"/>
    </location>
</feature>
<evidence type="ECO:0000313" key="3">
    <source>
        <dbReference type="WBParaSite" id="PDA_v2.g5616.t1"/>
    </source>
</evidence>
<dbReference type="AlphaFoldDB" id="A0A914QV10"/>
<feature type="region of interest" description="Disordered" evidence="1">
    <location>
        <begin position="466"/>
        <end position="509"/>
    </location>
</feature>
<feature type="compositionally biased region" description="Acidic residues" evidence="1">
    <location>
        <begin position="493"/>
        <end position="502"/>
    </location>
</feature>
<accession>A0A914QV10</accession>
<proteinExistence type="predicted"/>
<protein>
    <submittedName>
        <fullName evidence="3">Uncharacterized protein</fullName>
    </submittedName>
</protein>
<dbReference type="WBParaSite" id="PDA_v2.g5616.t1">
    <property type="protein sequence ID" value="PDA_v2.g5616.t1"/>
    <property type="gene ID" value="PDA_v2.g5616"/>
</dbReference>
<keyword evidence="2" id="KW-1185">Reference proteome</keyword>
<name>A0A914QV10_9BILA</name>
<sequence length="714" mass="78847">MNNQSMSSSSNFQQNNPFVITIDTVAPERSQMSERRSSSIPEYVQIPRGNFCKTEEIVRGKRVIRLYVKEPGLQNGFIRKYTPKMVKNRLKWYCTQCNTRRNSRASSNKSVAMKTTNVLPKEAKYVEATNTLFVSEKHAITCCKPFKGELKAADCKIYPKSKASIPTVAAPIRIEMPRFSSPLPPPNDPASVLAEITTSSSPRILWSSNSRNNPMRSDIPCSSRTIIPPHSSSVVNNVPPPVPPPFSIDSVQPQLAAAIVGNTVPPQPDLASFVANNVDEEAQSNDIVQSAPRNNVFQRSSDSIRSDMPCSSRTIIRPQPSSSSVVNNVPQPVPPPFSVDSVRQQLVAAIVGNTAPPQPDHASFVANNVDEEAQSNDIVQSAPRNNVFQRSSDSIRSDMPCSSRTIIRPQPSSSSVVNNVPQPVPPPFSVDSVRQQLVAAIVGNTAPPQPDPASFVANNVDEEAQSNDIVQSAPRNNIFQRSDGSLTEGAGNDNEEEEEEENENSREKSIISLPEDVGIIVERIVAKKEPVGNSQVFIEEKEDEMEIKNEYDPDPAILSFKRPSEGTLMSACRKIGLVYDDAAYLFWANYIKVKLVKAHSDSIQSGPWSNGFGCLSLFLTGSHQIGSQMQVNVNDKLCNDPVMKANYDNEQLIQMLWKFNDEHFKLIAHWLSCRIGVYENGILKKYGDWTSTNSNELIILIAKNGEMYAPVYGL</sequence>
<reference evidence="3" key="1">
    <citation type="submission" date="2022-11" db="UniProtKB">
        <authorList>
            <consortium name="WormBaseParasite"/>
        </authorList>
    </citation>
    <scope>IDENTIFICATION</scope>
</reference>
<evidence type="ECO:0000256" key="1">
    <source>
        <dbReference type="SAM" id="MobiDB-lite"/>
    </source>
</evidence>
<evidence type="ECO:0000313" key="2">
    <source>
        <dbReference type="Proteomes" id="UP000887578"/>
    </source>
</evidence>
<organism evidence="2 3">
    <name type="scientific">Panagrolaimus davidi</name>
    <dbReference type="NCBI Taxonomy" id="227884"/>
    <lineage>
        <taxon>Eukaryota</taxon>
        <taxon>Metazoa</taxon>
        <taxon>Ecdysozoa</taxon>
        <taxon>Nematoda</taxon>
        <taxon>Chromadorea</taxon>
        <taxon>Rhabditida</taxon>
        <taxon>Tylenchina</taxon>
        <taxon>Panagrolaimomorpha</taxon>
        <taxon>Panagrolaimoidea</taxon>
        <taxon>Panagrolaimidae</taxon>
        <taxon>Panagrolaimus</taxon>
    </lineage>
</organism>
<dbReference type="Proteomes" id="UP000887578">
    <property type="component" value="Unplaced"/>
</dbReference>